<dbReference type="InParanoid" id="A0A6C2YJA9"/>
<evidence type="ECO:0000313" key="2">
    <source>
        <dbReference type="EMBL" id="VIP01444.1"/>
    </source>
</evidence>
<organism evidence="2">
    <name type="scientific">Tuwongella immobilis</name>
    <dbReference type="NCBI Taxonomy" id="692036"/>
    <lineage>
        <taxon>Bacteria</taxon>
        <taxon>Pseudomonadati</taxon>
        <taxon>Planctomycetota</taxon>
        <taxon>Planctomycetia</taxon>
        <taxon>Gemmatales</taxon>
        <taxon>Gemmataceae</taxon>
        <taxon>Tuwongella</taxon>
    </lineage>
</organism>
<dbReference type="Proteomes" id="UP000464378">
    <property type="component" value="Chromosome"/>
</dbReference>
<dbReference type="PROSITE" id="PS51257">
    <property type="entry name" value="PROKAR_LIPOPROTEIN"/>
    <property type="match status" value="1"/>
</dbReference>
<protein>
    <recommendedName>
        <fullName evidence="4">Carboxypeptidase regulatory-like domain-containing protein</fullName>
    </recommendedName>
</protein>
<evidence type="ECO:0008006" key="4">
    <source>
        <dbReference type="Google" id="ProtNLM"/>
    </source>
</evidence>
<sequence>MFHRIARPSWLIGLSLLLVCGCGKPPFVPVTGTVTMNGQPLAQCKVGFFPDGEFDPDRSGYGFGITDAQGKYEIQHPQGEKGIYPGSYKITLVLWVDSKGNVLPFDTKPSEVKGGVKNKLPAKYESPSSTPESVVVPSGGTTKDIAVAG</sequence>
<reference evidence="2" key="1">
    <citation type="submission" date="2019-04" db="EMBL/GenBank/DDBJ databases">
        <authorList>
            <consortium name="Science for Life Laboratories"/>
        </authorList>
    </citation>
    <scope>NUCLEOTIDE SEQUENCE</scope>
    <source>
        <strain evidence="2">MBLW1</strain>
    </source>
</reference>
<dbReference type="AlphaFoldDB" id="A0A6C2YJA9"/>
<feature type="compositionally biased region" description="Low complexity" evidence="1">
    <location>
        <begin position="125"/>
        <end position="138"/>
    </location>
</feature>
<evidence type="ECO:0000313" key="3">
    <source>
        <dbReference type="Proteomes" id="UP000464378"/>
    </source>
</evidence>
<dbReference type="EMBL" id="LR586016">
    <property type="protein sequence ID" value="VIP01444.1"/>
    <property type="molecule type" value="Genomic_DNA"/>
</dbReference>
<dbReference type="EMBL" id="LR593887">
    <property type="protein sequence ID" value="VTR98424.1"/>
    <property type="molecule type" value="Genomic_DNA"/>
</dbReference>
<dbReference type="RefSeq" id="WP_162656650.1">
    <property type="nucleotide sequence ID" value="NZ_LR593887.1"/>
</dbReference>
<name>A0A6C2YJA9_9BACT</name>
<gene>
    <name evidence="2" type="ORF">GMBLW1_25160</name>
</gene>
<proteinExistence type="predicted"/>
<dbReference type="KEGG" id="tim:GMBLW1_25160"/>
<feature type="region of interest" description="Disordered" evidence="1">
    <location>
        <begin position="116"/>
        <end position="149"/>
    </location>
</feature>
<keyword evidence="3" id="KW-1185">Reference proteome</keyword>
<accession>A0A6C2YJA9</accession>
<evidence type="ECO:0000256" key="1">
    <source>
        <dbReference type="SAM" id="MobiDB-lite"/>
    </source>
</evidence>